<gene>
    <name evidence="2" type="ORF">EI555_006058</name>
</gene>
<name>A0A4U1F7Y0_MONMO</name>
<proteinExistence type="predicted"/>
<dbReference type="EMBL" id="RWIC01000326">
    <property type="protein sequence ID" value="TKC45484.1"/>
    <property type="molecule type" value="Genomic_DNA"/>
</dbReference>
<feature type="region of interest" description="Disordered" evidence="1">
    <location>
        <begin position="16"/>
        <end position="96"/>
    </location>
</feature>
<dbReference type="AlphaFoldDB" id="A0A4U1F7Y0"/>
<feature type="compositionally biased region" description="Polar residues" evidence="1">
    <location>
        <begin position="226"/>
        <end position="238"/>
    </location>
</feature>
<feature type="compositionally biased region" description="Pro residues" evidence="1">
    <location>
        <begin position="198"/>
        <end position="207"/>
    </location>
</feature>
<feature type="region of interest" description="Disordered" evidence="1">
    <location>
        <begin position="110"/>
        <end position="244"/>
    </location>
</feature>
<sequence length="271" mass="27465">MSGALPTKGLSLISGQAASWQQGGQEGARGQVQVRDELGPTSSSPSPCAVGRPGLADTVPAACPGPRAPPLTGCPPRRPPCASSSPGPVTCQRPQTRVPFPAAVLRARVTQTGDGPPAPACPVSTAPVGATQPVPFGEHGDSRSQGLGAQRVGWGSQPQAVHTADSASSLKAGLGILPVGTTPSWSQEALRQRSPLSQPQPPAPPTGPVLTARTDPTPAEGPADTRGTSGTDHPQQVGPQFHESLAFPAGCSAWRLSGGRLALPKPDWVPH</sequence>
<dbReference type="Proteomes" id="UP000308365">
    <property type="component" value="Unassembled WGS sequence"/>
</dbReference>
<organism evidence="2 3">
    <name type="scientific">Monodon monoceros</name>
    <name type="common">Narwhal</name>
    <name type="synonym">Ceratodon monodon</name>
    <dbReference type="NCBI Taxonomy" id="40151"/>
    <lineage>
        <taxon>Eukaryota</taxon>
        <taxon>Metazoa</taxon>
        <taxon>Chordata</taxon>
        <taxon>Craniata</taxon>
        <taxon>Vertebrata</taxon>
        <taxon>Euteleostomi</taxon>
        <taxon>Mammalia</taxon>
        <taxon>Eutheria</taxon>
        <taxon>Laurasiatheria</taxon>
        <taxon>Artiodactyla</taxon>
        <taxon>Whippomorpha</taxon>
        <taxon>Cetacea</taxon>
        <taxon>Odontoceti</taxon>
        <taxon>Monodontidae</taxon>
        <taxon>Monodon</taxon>
    </lineage>
</organism>
<evidence type="ECO:0000313" key="2">
    <source>
        <dbReference type="EMBL" id="TKC45484.1"/>
    </source>
</evidence>
<comment type="caution">
    <text evidence="2">The sequence shown here is derived from an EMBL/GenBank/DDBJ whole genome shotgun (WGS) entry which is preliminary data.</text>
</comment>
<reference evidence="3" key="1">
    <citation type="journal article" date="2019" name="IScience">
        <title>Narwhal Genome Reveals Long-Term Low Genetic Diversity despite Current Large Abundance Size.</title>
        <authorList>
            <person name="Westbury M.V."/>
            <person name="Petersen B."/>
            <person name="Garde E."/>
            <person name="Heide-Jorgensen M.P."/>
            <person name="Lorenzen E.D."/>
        </authorList>
    </citation>
    <scope>NUCLEOTIDE SEQUENCE [LARGE SCALE GENOMIC DNA]</scope>
</reference>
<accession>A0A4U1F7Y0</accession>
<feature type="compositionally biased region" description="Polar residues" evidence="1">
    <location>
        <begin position="156"/>
        <end position="169"/>
    </location>
</feature>
<evidence type="ECO:0000256" key="1">
    <source>
        <dbReference type="SAM" id="MobiDB-lite"/>
    </source>
</evidence>
<feature type="compositionally biased region" description="Pro residues" evidence="1">
    <location>
        <begin position="66"/>
        <end position="79"/>
    </location>
</feature>
<protein>
    <submittedName>
        <fullName evidence="2">Uncharacterized protein</fullName>
    </submittedName>
</protein>
<evidence type="ECO:0000313" key="3">
    <source>
        <dbReference type="Proteomes" id="UP000308365"/>
    </source>
</evidence>